<accession>A0A3P6CVE4</accession>
<evidence type="ECO:0000313" key="1">
    <source>
        <dbReference type="EMBL" id="VDD11439.1"/>
    </source>
</evidence>
<dbReference type="EMBL" id="LR031576">
    <property type="protein sequence ID" value="VDD11439.1"/>
    <property type="molecule type" value="Genomic_DNA"/>
</dbReference>
<organism evidence="1">
    <name type="scientific">Brassica campestris</name>
    <name type="common">Field mustard</name>
    <dbReference type="NCBI Taxonomy" id="3711"/>
    <lineage>
        <taxon>Eukaryota</taxon>
        <taxon>Viridiplantae</taxon>
        <taxon>Streptophyta</taxon>
        <taxon>Embryophyta</taxon>
        <taxon>Tracheophyta</taxon>
        <taxon>Spermatophyta</taxon>
        <taxon>Magnoliopsida</taxon>
        <taxon>eudicotyledons</taxon>
        <taxon>Gunneridae</taxon>
        <taxon>Pentapetalae</taxon>
        <taxon>rosids</taxon>
        <taxon>malvids</taxon>
        <taxon>Brassicales</taxon>
        <taxon>Brassicaceae</taxon>
        <taxon>Brassiceae</taxon>
        <taxon>Brassica</taxon>
    </lineage>
</organism>
<sequence>MCLSSTNIHFDYDGHYSKSGDDYEWIPTDAQLRNKAHVVGIMVSVRVDMEKKRMWALVWNRRNTMNIPSKNTRGVGCKPFTFSLNVLLYGNVER</sequence>
<proteinExistence type="predicted"/>
<dbReference type="AlphaFoldDB" id="A0A3P6CVE4"/>
<protein>
    <submittedName>
        <fullName evidence="1">Uncharacterized protein</fullName>
    </submittedName>
</protein>
<reference evidence="1" key="1">
    <citation type="submission" date="2018-11" db="EMBL/GenBank/DDBJ databases">
        <authorList>
            <consortium name="Genoscope - CEA"/>
            <person name="William W."/>
        </authorList>
    </citation>
    <scope>NUCLEOTIDE SEQUENCE</scope>
</reference>
<name>A0A3P6CVE4_BRACM</name>
<gene>
    <name evidence="1" type="ORF">BRAA04T16463Z</name>
</gene>